<accession>A0AAU1I3T5</accession>
<proteinExistence type="predicted"/>
<gene>
    <name evidence="1" type="ORF">OG477_30750</name>
</gene>
<evidence type="ECO:0000313" key="1">
    <source>
        <dbReference type="EMBL" id="WTP89472.1"/>
    </source>
</evidence>
<dbReference type="EMBL" id="CP108140">
    <property type="protein sequence ID" value="WTP89472.1"/>
    <property type="molecule type" value="Genomic_DNA"/>
</dbReference>
<reference evidence="1" key="1">
    <citation type="submission" date="2022-10" db="EMBL/GenBank/DDBJ databases">
        <title>The complete genomes of actinobacterial strains from the NBC collection.</title>
        <authorList>
            <person name="Joergensen T.S."/>
            <person name="Alvarez Arevalo M."/>
            <person name="Sterndorff E.B."/>
            <person name="Faurdal D."/>
            <person name="Vuksanovic O."/>
            <person name="Mourched A.-S."/>
            <person name="Charusanti P."/>
            <person name="Shaw S."/>
            <person name="Blin K."/>
            <person name="Weber T."/>
        </authorList>
    </citation>
    <scope>NUCLEOTIDE SEQUENCE</scope>
    <source>
        <strain evidence="1">NBC 00180</strain>
    </source>
</reference>
<evidence type="ECO:0008006" key="2">
    <source>
        <dbReference type="Google" id="ProtNLM"/>
    </source>
</evidence>
<protein>
    <recommendedName>
        <fullName evidence="2">Antibiotic biosynthesis monooxygenase</fullName>
    </recommendedName>
</protein>
<name>A0AAU1I3T5_9ACTN</name>
<organism evidence="1">
    <name type="scientific">Streptomyces sp. NBC_00180</name>
    <dbReference type="NCBI Taxonomy" id="2903632"/>
    <lineage>
        <taxon>Bacteria</taxon>
        <taxon>Bacillati</taxon>
        <taxon>Actinomycetota</taxon>
        <taxon>Actinomycetes</taxon>
        <taxon>Kitasatosporales</taxon>
        <taxon>Streptomycetaceae</taxon>
        <taxon>Streptomyces</taxon>
    </lineage>
</organism>
<sequence>MDAPIKFVQIIDFETERIDEMRELAHETEQRLAGRDGGPTRRTVLKDRGQPNRYLVVIEFASYEDAMRNSDDPETTKFAEQMAALCTAPPSFTDCDVQETTDFA</sequence>
<dbReference type="AlphaFoldDB" id="A0AAU1I3T5"/>
<dbReference type="SUPFAM" id="SSF54909">
    <property type="entry name" value="Dimeric alpha+beta barrel"/>
    <property type="match status" value="1"/>
</dbReference>
<dbReference type="Gene3D" id="3.30.70.100">
    <property type="match status" value="1"/>
</dbReference>
<dbReference type="InterPro" id="IPR011008">
    <property type="entry name" value="Dimeric_a/b-barrel"/>
</dbReference>